<dbReference type="FunFam" id="3.40.50.1470:FF:000001">
    <property type="entry name" value="Peptidyl-tRNA hydrolase"/>
    <property type="match status" value="1"/>
</dbReference>
<feature type="binding site" evidence="8">
    <location>
        <position position="62"/>
    </location>
    <ligand>
        <name>tRNA</name>
        <dbReference type="ChEBI" id="CHEBI:17843"/>
    </ligand>
</feature>
<dbReference type="PANTHER" id="PTHR17224">
    <property type="entry name" value="PEPTIDYL-TRNA HYDROLASE"/>
    <property type="match status" value="1"/>
</dbReference>
<comment type="catalytic activity">
    <reaction evidence="6 8 9">
        <text>an N-acyl-L-alpha-aminoacyl-tRNA + H2O = an N-acyl-L-amino acid + a tRNA + H(+)</text>
        <dbReference type="Rhea" id="RHEA:54448"/>
        <dbReference type="Rhea" id="RHEA-COMP:10123"/>
        <dbReference type="Rhea" id="RHEA-COMP:13883"/>
        <dbReference type="ChEBI" id="CHEBI:15377"/>
        <dbReference type="ChEBI" id="CHEBI:15378"/>
        <dbReference type="ChEBI" id="CHEBI:59874"/>
        <dbReference type="ChEBI" id="CHEBI:78442"/>
        <dbReference type="ChEBI" id="CHEBI:138191"/>
        <dbReference type="EC" id="3.1.1.29"/>
    </reaction>
</comment>
<dbReference type="GO" id="GO:0006515">
    <property type="term" value="P:protein quality control for misfolded or incompletely synthesized proteins"/>
    <property type="evidence" value="ECO:0007669"/>
    <property type="project" value="UniProtKB-UniRule"/>
</dbReference>
<comment type="caution">
    <text evidence="8">Lacks conserved residue(s) required for the propagation of feature annotation.</text>
</comment>
<dbReference type="GO" id="GO:0072344">
    <property type="term" value="P:rescue of stalled ribosome"/>
    <property type="evidence" value="ECO:0007669"/>
    <property type="project" value="UniProtKB-UniRule"/>
</dbReference>
<comment type="function">
    <text evidence="8">Hydrolyzes ribosome-free peptidyl-tRNAs (with 1 or more amino acids incorporated), which drop off the ribosome during protein synthesis, or as a result of ribosome stalling.</text>
</comment>
<keyword evidence="4 8" id="KW-0694">RNA-binding</keyword>
<dbReference type="eggNOG" id="COG0193">
    <property type="taxonomic scope" value="Bacteria"/>
</dbReference>
<evidence type="ECO:0000256" key="8">
    <source>
        <dbReference type="HAMAP-Rule" id="MF_00083"/>
    </source>
</evidence>
<evidence type="ECO:0000256" key="2">
    <source>
        <dbReference type="ARBA" id="ARBA00022555"/>
    </source>
</evidence>
<proteinExistence type="inferred from homology"/>
<comment type="subunit">
    <text evidence="8">Monomer.</text>
</comment>
<comment type="subcellular location">
    <subcellularLocation>
        <location evidence="8">Cytoplasm</location>
    </subcellularLocation>
</comment>
<comment type="function">
    <text evidence="8">Catalyzes the release of premature peptidyl moieties from peptidyl-tRNA molecules trapped in stalled 50S ribosomal subunits, and thus maintains levels of free tRNAs and 50S ribosomes.</text>
</comment>
<comment type="similarity">
    <text evidence="5 8 10">Belongs to the PTH family.</text>
</comment>
<organism evidence="11 12">
    <name type="scientific">Mesomycoplasma conjunctivae (strain ATCC 25834 / NCTC 10147 / HRC/581)</name>
    <name type="common">Mycoplasma conjunctivae</name>
    <dbReference type="NCBI Taxonomy" id="572263"/>
    <lineage>
        <taxon>Bacteria</taxon>
        <taxon>Bacillati</taxon>
        <taxon>Mycoplasmatota</taxon>
        <taxon>Mycoplasmoidales</taxon>
        <taxon>Metamycoplasmataceae</taxon>
        <taxon>Mesomycoplasma</taxon>
    </lineage>
</organism>
<protein>
    <recommendedName>
        <fullName evidence="7 8">Peptidyl-tRNA hydrolase</fullName>
        <shortName evidence="8">Pth</shortName>
        <ecNumber evidence="1 8">3.1.1.29</ecNumber>
    </recommendedName>
</protein>
<evidence type="ECO:0000256" key="6">
    <source>
        <dbReference type="ARBA" id="ARBA00048707"/>
    </source>
</evidence>
<dbReference type="HOGENOM" id="CLU_062456_3_1_14"/>
<evidence type="ECO:0000313" key="11">
    <source>
        <dbReference type="EMBL" id="CAT04997.1"/>
    </source>
</evidence>
<dbReference type="GO" id="GO:0005737">
    <property type="term" value="C:cytoplasm"/>
    <property type="evidence" value="ECO:0007669"/>
    <property type="project" value="UniProtKB-SubCell"/>
</dbReference>
<dbReference type="KEGG" id="mco:MCJ_003060"/>
<evidence type="ECO:0000313" key="12">
    <source>
        <dbReference type="Proteomes" id="UP000001491"/>
    </source>
</evidence>
<sequence>MKLIVGLGNPGKQYEKTKHNVGFWAIDALAEKIGAKFKQHLPKTHYSIAEDYEIILLKPQTFMNLSGEAIVEFRAFCKSKGIKISDMLVIYDDMDLQIGQAIMRAQGGANGQKGMQNIIDLLATKEIKRIKIGIGRSQHAADYVLSPFNLEDQHKIEQVIQKVVEICLFYSTNNFSSTIQVFNVEKNKI</sequence>
<evidence type="ECO:0000256" key="1">
    <source>
        <dbReference type="ARBA" id="ARBA00013260"/>
    </source>
</evidence>
<dbReference type="HAMAP" id="MF_00083">
    <property type="entry name" value="Pept_tRNA_hydro_bact"/>
    <property type="match status" value="1"/>
</dbReference>
<evidence type="ECO:0000256" key="5">
    <source>
        <dbReference type="ARBA" id="ARBA00038063"/>
    </source>
</evidence>
<dbReference type="EC" id="3.1.1.29" evidence="1 8"/>
<accession>C5J6A5</accession>
<evidence type="ECO:0000256" key="4">
    <source>
        <dbReference type="ARBA" id="ARBA00022884"/>
    </source>
</evidence>
<dbReference type="AlphaFoldDB" id="C5J6A5"/>
<dbReference type="PROSITE" id="PS01195">
    <property type="entry name" value="PEPT_TRNA_HYDROL_1"/>
    <property type="match status" value="1"/>
</dbReference>
<dbReference type="InterPro" id="IPR001328">
    <property type="entry name" value="Pept_tRNA_hydro"/>
</dbReference>
<feature type="site" description="Stabilizes the basic form of H active site to accept a proton" evidence="8">
    <location>
        <position position="92"/>
    </location>
</feature>
<feature type="site" description="Discriminates between blocked and unblocked aminoacyl-tRNA" evidence="8">
    <location>
        <position position="9"/>
    </location>
</feature>
<dbReference type="CDD" id="cd00462">
    <property type="entry name" value="PTH"/>
    <property type="match status" value="1"/>
</dbReference>
<dbReference type="InterPro" id="IPR018171">
    <property type="entry name" value="Pept_tRNA_hydro_CS"/>
</dbReference>
<evidence type="ECO:0000256" key="10">
    <source>
        <dbReference type="RuleBase" id="RU004320"/>
    </source>
</evidence>
<dbReference type="GO" id="GO:0000049">
    <property type="term" value="F:tRNA binding"/>
    <property type="evidence" value="ECO:0007669"/>
    <property type="project" value="UniProtKB-UniRule"/>
</dbReference>
<keyword evidence="2 8" id="KW-0820">tRNA-binding</keyword>
<dbReference type="Gene3D" id="3.40.50.1470">
    <property type="entry name" value="Peptidyl-tRNA hydrolase"/>
    <property type="match status" value="1"/>
</dbReference>
<feature type="active site" description="Proton acceptor" evidence="8">
    <location>
        <position position="19"/>
    </location>
</feature>
<keyword evidence="3 8" id="KW-0378">Hydrolase</keyword>
<dbReference type="Pfam" id="PF01195">
    <property type="entry name" value="Pept_tRNA_hydro"/>
    <property type="match status" value="1"/>
</dbReference>
<dbReference type="InterPro" id="IPR036416">
    <property type="entry name" value="Pept_tRNA_hydro_sf"/>
</dbReference>
<reference evidence="12" key="1">
    <citation type="journal article" date="2009" name="BMC Bioinformatics">
        <title>The Mycoplasma conjunctivae genome sequencing, annotation and analysis.</title>
        <authorList>
            <person name="Calderon-Copete S.P."/>
            <person name="Wigger G."/>
            <person name="Wunderlin C."/>
            <person name="Schmidheini T."/>
            <person name="Frey J."/>
            <person name="Quail M.A."/>
            <person name="Falquet L."/>
        </authorList>
    </citation>
    <scope>NUCLEOTIDE SEQUENCE [LARGE SCALE GENOMIC DNA]</scope>
    <source>
        <strain evidence="12">ATCC 25834 / NCTC 10147 / HRC/581</strain>
    </source>
</reference>
<dbReference type="SUPFAM" id="SSF53178">
    <property type="entry name" value="Peptidyl-tRNA hydrolase-like"/>
    <property type="match status" value="1"/>
</dbReference>
<evidence type="ECO:0000256" key="7">
    <source>
        <dbReference type="ARBA" id="ARBA00050038"/>
    </source>
</evidence>
<dbReference type="PANTHER" id="PTHR17224:SF1">
    <property type="entry name" value="PEPTIDYL-TRNA HYDROLASE"/>
    <property type="match status" value="1"/>
</dbReference>
<dbReference type="Proteomes" id="UP000001491">
    <property type="component" value="Chromosome"/>
</dbReference>
<feature type="binding site" evidence="8">
    <location>
        <position position="14"/>
    </location>
    <ligand>
        <name>tRNA</name>
        <dbReference type="ChEBI" id="CHEBI:17843"/>
    </ligand>
</feature>
<name>C5J6A5_MESCH</name>
<gene>
    <name evidence="8 11" type="primary">pth</name>
    <name evidence="11" type="ordered locus">MCJ_003060</name>
</gene>
<dbReference type="EMBL" id="FM864216">
    <property type="protein sequence ID" value="CAT04997.1"/>
    <property type="molecule type" value="Genomic_DNA"/>
</dbReference>
<feature type="binding site" evidence="8">
    <location>
        <position position="64"/>
    </location>
    <ligand>
        <name>tRNA</name>
        <dbReference type="ChEBI" id="CHEBI:17843"/>
    </ligand>
</feature>
<dbReference type="NCBIfam" id="TIGR00447">
    <property type="entry name" value="pth"/>
    <property type="match status" value="1"/>
</dbReference>
<keyword evidence="12" id="KW-1185">Reference proteome</keyword>
<evidence type="ECO:0000256" key="9">
    <source>
        <dbReference type="RuleBase" id="RU000673"/>
    </source>
</evidence>
<evidence type="ECO:0000256" key="3">
    <source>
        <dbReference type="ARBA" id="ARBA00022801"/>
    </source>
</evidence>
<keyword evidence="8" id="KW-0963">Cytoplasm</keyword>
<dbReference type="GO" id="GO:0004045">
    <property type="term" value="F:peptidyl-tRNA hydrolase activity"/>
    <property type="evidence" value="ECO:0007669"/>
    <property type="project" value="UniProtKB-UniRule"/>
</dbReference>